<protein>
    <submittedName>
        <fullName evidence="2">Uncharacterized protein</fullName>
    </submittedName>
</protein>
<keyword evidence="1" id="KW-0812">Transmembrane</keyword>
<evidence type="ECO:0000313" key="2">
    <source>
        <dbReference type="EMBL" id="MDO9708239.1"/>
    </source>
</evidence>
<dbReference type="Proteomes" id="UP001243009">
    <property type="component" value="Unassembled WGS sequence"/>
</dbReference>
<proteinExistence type="predicted"/>
<accession>A0ABT9DWH3</accession>
<feature type="transmembrane region" description="Helical" evidence="1">
    <location>
        <begin position="109"/>
        <end position="129"/>
    </location>
</feature>
<dbReference type="EMBL" id="JAUTWS010000006">
    <property type="protein sequence ID" value="MDO9708239.1"/>
    <property type="molecule type" value="Genomic_DNA"/>
</dbReference>
<dbReference type="RefSeq" id="WP_305103110.1">
    <property type="nucleotide sequence ID" value="NZ_JAUTWS010000006.1"/>
</dbReference>
<comment type="caution">
    <text evidence="2">The sequence shown here is derived from an EMBL/GenBank/DDBJ whole genome shotgun (WGS) entry which is preliminary data.</text>
</comment>
<name>A0ABT9DWH3_9PROT</name>
<organism evidence="2 3">
    <name type="scientific">Paracraurococcus lichenis</name>
    <dbReference type="NCBI Taxonomy" id="3064888"/>
    <lineage>
        <taxon>Bacteria</taxon>
        <taxon>Pseudomonadati</taxon>
        <taxon>Pseudomonadota</taxon>
        <taxon>Alphaproteobacteria</taxon>
        <taxon>Acetobacterales</taxon>
        <taxon>Roseomonadaceae</taxon>
        <taxon>Paracraurococcus</taxon>
    </lineage>
</organism>
<keyword evidence="1" id="KW-1133">Transmembrane helix</keyword>
<sequence length="143" mass="15179">MATTTTLRPEASGPPEATAATMLPDRDLASFRVGTTSDERLVDLLAFALAAERRQPATEDGIVTLRQEASRLLSEHAFRYLHNAVDQIRRDAVSEHLGRSARPPGFGTLLLANLLALVVAGLAAFWLALHPATLAGLAGLLSG</sequence>
<reference evidence="2 3" key="1">
    <citation type="submission" date="2023-08" db="EMBL/GenBank/DDBJ databases">
        <title>The draft genome sequence of Paracraurococcus sp. LOR1-02.</title>
        <authorList>
            <person name="Kingkaew E."/>
            <person name="Tanasupawat S."/>
        </authorList>
    </citation>
    <scope>NUCLEOTIDE SEQUENCE [LARGE SCALE GENOMIC DNA]</scope>
    <source>
        <strain evidence="2 3">LOR1-02</strain>
    </source>
</reference>
<evidence type="ECO:0000256" key="1">
    <source>
        <dbReference type="SAM" id="Phobius"/>
    </source>
</evidence>
<keyword evidence="3" id="KW-1185">Reference proteome</keyword>
<gene>
    <name evidence="2" type="ORF">Q7A36_07790</name>
</gene>
<keyword evidence="1" id="KW-0472">Membrane</keyword>
<evidence type="ECO:0000313" key="3">
    <source>
        <dbReference type="Proteomes" id="UP001243009"/>
    </source>
</evidence>